<comment type="caution">
    <text evidence="1">The sequence shown here is derived from an EMBL/GenBank/DDBJ whole genome shotgun (WGS) entry which is preliminary data.</text>
</comment>
<dbReference type="Proteomes" id="UP000646946">
    <property type="component" value="Unassembled WGS sequence"/>
</dbReference>
<proteinExistence type="predicted"/>
<dbReference type="AlphaFoldDB" id="A0A832V266"/>
<dbReference type="EMBL" id="DVAB01000044">
    <property type="protein sequence ID" value="HIK00903.1"/>
    <property type="molecule type" value="Genomic_DNA"/>
</dbReference>
<sequence length="138" mass="16145">MAADFLQRAEETFNSFVSWVKESQLGEILREESGIFAFVCEKKPASWEKMWMPTRIIISAYDVVDRKVLERINELEREISEGKPARSVILCQRFDHAALMLKPKSVAFYVWNSVRKKWIVDSDCWSDPVFDEFISQTS</sequence>
<reference evidence="1 2" key="1">
    <citation type="journal article" name="Nat. Commun.">
        <title>Undinarchaeota illuminate DPANN phylogeny and the impact of gene transfer on archaeal evolution.</title>
        <authorList>
            <person name="Dombrowski N."/>
            <person name="Williams T.A."/>
            <person name="Sun J."/>
            <person name="Woodcroft B.J."/>
            <person name="Lee J.H."/>
            <person name="Minh B.Q."/>
            <person name="Rinke C."/>
            <person name="Spang A."/>
        </authorList>
    </citation>
    <scope>NUCLEOTIDE SEQUENCE [LARGE SCALE GENOMIC DNA]</scope>
    <source>
        <strain evidence="1">MAG_bin1129</strain>
    </source>
</reference>
<evidence type="ECO:0000313" key="2">
    <source>
        <dbReference type="Proteomes" id="UP000646946"/>
    </source>
</evidence>
<gene>
    <name evidence="1" type="ORF">H1016_05210</name>
</gene>
<name>A0A832V266_9ARCH</name>
<keyword evidence="2" id="KW-1185">Reference proteome</keyword>
<accession>A0A832V266</accession>
<evidence type="ECO:0000313" key="1">
    <source>
        <dbReference type="EMBL" id="HIK00903.1"/>
    </source>
</evidence>
<protein>
    <submittedName>
        <fullName evidence="1">Uncharacterized protein</fullName>
    </submittedName>
</protein>
<organism evidence="1 2">
    <name type="scientific">Candidatus Naiadarchaeum limnaeum</name>
    <dbReference type="NCBI Taxonomy" id="2756139"/>
    <lineage>
        <taxon>Archaea</taxon>
        <taxon>Candidatus Undinarchaeota</taxon>
        <taxon>Candidatus Undinarchaeia</taxon>
        <taxon>Candidatus Naiadarchaeales</taxon>
        <taxon>Candidatus Naiadarchaeaceae</taxon>
        <taxon>Candidatus Naiadarchaeum</taxon>
    </lineage>
</organism>